<dbReference type="OrthoDB" id="1123311at2"/>
<reference evidence="1 2" key="1">
    <citation type="submission" date="2018-05" db="EMBL/GenBank/DDBJ databases">
        <title>Marinilabilia rubrum sp. nov., isolated from saltern sediment.</title>
        <authorList>
            <person name="Zhang R."/>
        </authorList>
    </citation>
    <scope>NUCLEOTIDE SEQUENCE [LARGE SCALE GENOMIC DNA]</scope>
    <source>
        <strain evidence="1 2">WTE16</strain>
    </source>
</reference>
<keyword evidence="2" id="KW-1185">Reference proteome</keyword>
<sequence>MINRSRLFGIAFDCPFSSREITCPLVHIDDHNLHEKYKLIDAMEESGLNKILMHHQQCLVKRDDHLFERNSINVMSGIKHPPRHY</sequence>
<evidence type="ECO:0000313" key="2">
    <source>
        <dbReference type="Proteomes" id="UP000244956"/>
    </source>
</evidence>
<proteinExistence type="predicted"/>
<name>A0A2U2B7D7_9BACT</name>
<organism evidence="1 2">
    <name type="scientific">Marinilabilia rubra</name>
    <dbReference type="NCBI Taxonomy" id="2162893"/>
    <lineage>
        <taxon>Bacteria</taxon>
        <taxon>Pseudomonadati</taxon>
        <taxon>Bacteroidota</taxon>
        <taxon>Bacteroidia</taxon>
        <taxon>Marinilabiliales</taxon>
        <taxon>Marinilabiliaceae</taxon>
        <taxon>Marinilabilia</taxon>
    </lineage>
</organism>
<dbReference type="AlphaFoldDB" id="A0A2U2B7D7"/>
<gene>
    <name evidence="1" type="ORF">DDZ16_13230</name>
</gene>
<protein>
    <submittedName>
        <fullName evidence="1">Uncharacterized protein</fullName>
    </submittedName>
</protein>
<accession>A0A2U2B7D7</accession>
<dbReference type="Proteomes" id="UP000244956">
    <property type="component" value="Unassembled WGS sequence"/>
</dbReference>
<evidence type="ECO:0000313" key="1">
    <source>
        <dbReference type="EMBL" id="PWD98953.1"/>
    </source>
</evidence>
<dbReference type="EMBL" id="QEWP01000010">
    <property type="protein sequence ID" value="PWD98953.1"/>
    <property type="molecule type" value="Genomic_DNA"/>
</dbReference>
<dbReference type="RefSeq" id="WP_109264952.1">
    <property type="nucleotide sequence ID" value="NZ_QEWP01000010.1"/>
</dbReference>
<comment type="caution">
    <text evidence="1">The sequence shown here is derived from an EMBL/GenBank/DDBJ whole genome shotgun (WGS) entry which is preliminary data.</text>
</comment>